<accession>A0ABD3H8D2</accession>
<feature type="region of interest" description="Disordered" evidence="1">
    <location>
        <begin position="248"/>
        <end position="276"/>
    </location>
</feature>
<name>A0ABD3H8D2_9MARC</name>
<keyword evidence="3" id="KW-1185">Reference proteome</keyword>
<sequence length="336" mass="36087">MNSQENSACGHQPPRRSSRPRKPGWSNASQAITIVPAGDPSRLQLSQPLAQDSHNTHTGNARKRQAKVISSDPTKNLLLASAVSPERTRGLLVDGESSPSFRQLLAQDSQVPLSSNSLTAEDGTVRLSQLLAEDSTHCSTPGPGTRKKMNSGRLDLACLAPHQENPKKTRSERPQKPRNLTIEAPAAGKSGNPAIDRLPQHNFNPVSGPPRFAQLLARDSEGSNPQYAVNPDTPSQTFDVPPAIRELCKQNPPEAPGPSKTSRTGDDAEAEPTGPEVNVRAKIIACLLDPNFQDLLSEVEKVWRELEVSMSDESQLAQAVTRRLKAASGAGPSNAK</sequence>
<dbReference type="AlphaFoldDB" id="A0ABD3H8D2"/>
<evidence type="ECO:0000313" key="3">
    <source>
        <dbReference type="Proteomes" id="UP001633002"/>
    </source>
</evidence>
<evidence type="ECO:0000256" key="1">
    <source>
        <dbReference type="SAM" id="MobiDB-lite"/>
    </source>
</evidence>
<proteinExistence type="predicted"/>
<dbReference type="EMBL" id="JBJQOH010000004">
    <property type="protein sequence ID" value="KAL3687767.1"/>
    <property type="molecule type" value="Genomic_DNA"/>
</dbReference>
<feature type="compositionally biased region" description="Basic and acidic residues" evidence="1">
    <location>
        <begin position="164"/>
        <end position="175"/>
    </location>
</feature>
<evidence type="ECO:0000313" key="2">
    <source>
        <dbReference type="EMBL" id="KAL3687767.1"/>
    </source>
</evidence>
<feature type="region of interest" description="Disordered" evidence="1">
    <location>
        <begin position="1"/>
        <end position="72"/>
    </location>
</feature>
<gene>
    <name evidence="2" type="ORF">R1sor_014076</name>
</gene>
<feature type="region of interest" description="Disordered" evidence="1">
    <location>
        <begin position="160"/>
        <end position="211"/>
    </location>
</feature>
<organism evidence="2 3">
    <name type="scientific">Riccia sorocarpa</name>
    <dbReference type="NCBI Taxonomy" id="122646"/>
    <lineage>
        <taxon>Eukaryota</taxon>
        <taxon>Viridiplantae</taxon>
        <taxon>Streptophyta</taxon>
        <taxon>Embryophyta</taxon>
        <taxon>Marchantiophyta</taxon>
        <taxon>Marchantiopsida</taxon>
        <taxon>Marchantiidae</taxon>
        <taxon>Marchantiales</taxon>
        <taxon>Ricciaceae</taxon>
        <taxon>Riccia</taxon>
    </lineage>
</organism>
<reference evidence="2 3" key="1">
    <citation type="submission" date="2024-09" db="EMBL/GenBank/DDBJ databases">
        <title>Chromosome-scale assembly of Riccia sorocarpa.</title>
        <authorList>
            <person name="Paukszto L."/>
        </authorList>
    </citation>
    <scope>NUCLEOTIDE SEQUENCE [LARGE SCALE GENOMIC DNA]</scope>
    <source>
        <strain evidence="2">LP-2024</strain>
        <tissue evidence="2">Aerial parts of the thallus</tissue>
    </source>
</reference>
<feature type="compositionally biased region" description="Polar residues" evidence="1">
    <location>
        <begin position="43"/>
        <end position="59"/>
    </location>
</feature>
<feature type="compositionally biased region" description="Basic residues" evidence="1">
    <location>
        <begin position="13"/>
        <end position="22"/>
    </location>
</feature>
<protein>
    <submittedName>
        <fullName evidence="2">Uncharacterized protein</fullName>
    </submittedName>
</protein>
<comment type="caution">
    <text evidence="2">The sequence shown here is derived from an EMBL/GenBank/DDBJ whole genome shotgun (WGS) entry which is preliminary data.</text>
</comment>
<dbReference type="Proteomes" id="UP001633002">
    <property type="component" value="Unassembled WGS sequence"/>
</dbReference>